<gene>
    <name evidence="3" type="primary">LOC113704579</name>
</gene>
<dbReference type="Pfam" id="PF03732">
    <property type="entry name" value="Retrotrans_gag"/>
    <property type="match status" value="1"/>
</dbReference>
<evidence type="ECO:0000313" key="3">
    <source>
        <dbReference type="RefSeq" id="XP_027082269.1"/>
    </source>
</evidence>
<dbReference type="InterPro" id="IPR005162">
    <property type="entry name" value="Retrotrans_gag_dom"/>
</dbReference>
<dbReference type="PANTHER" id="PTHR34482:SF49">
    <property type="entry name" value="RETROTRANSPOSON GAG DOMAIN-CONTAINING PROTEIN"/>
    <property type="match status" value="1"/>
</dbReference>
<dbReference type="AlphaFoldDB" id="A0A6P6TV68"/>
<dbReference type="GeneID" id="113704579"/>
<proteinExistence type="predicted"/>
<evidence type="ECO:0000313" key="2">
    <source>
        <dbReference type="Proteomes" id="UP001652660"/>
    </source>
</evidence>
<organism evidence="2 3">
    <name type="scientific">Coffea arabica</name>
    <name type="common">Arabian coffee</name>
    <dbReference type="NCBI Taxonomy" id="13443"/>
    <lineage>
        <taxon>Eukaryota</taxon>
        <taxon>Viridiplantae</taxon>
        <taxon>Streptophyta</taxon>
        <taxon>Embryophyta</taxon>
        <taxon>Tracheophyta</taxon>
        <taxon>Spermatophyta</taxon>
        <taxon>Magnoliopsida</taxon>
        <taxon>eudicotyledons</taxon>
        <taxon>Gunneridae</taxon>
        <taxon>Pentapetalae</taxon>
        <taxon>asterids</taxon>
        <taxon>lamiids</taxon>
        <taxon>Gentianales</taxon>
        <taxon>Rubiaceae</taxon>
        <taxon>Ixoroideae</taxon>
        <taxon>Gardenieae complex</taxon>
        <taxon>Bertiereae - Coffeeae clade</taxon>
        <taxon>Coffeeae</taxon>
        <taxon>Coffea</taxon>
    </lineage>
</organism>
<evidence type="ECO:0000259" key="1">
    <source>
        <dbReference type="Pfam" id="PF03732"/>
    </source>
</evidence>
<dbReference type="Proteomes" id="UP001652660">
    <property type="component" value="Chromosome 8e"/>
</dbReference>
<name>A0A6P6TV68_COFAR</name>
<feature type="domain" description="Retrotransposon gag" evidence="1">
    <location>
        <begin position="75"/>
        <end position="171"/>
    </location>
</feature>
<dbReference type="PANTHER" id="PTHR34482">
    <property type="entry name" value="DNA DAMAGE-INDUCIBLE PROTEIN 1-LIKE"/>
    <property type="match status" value="1"/>
</dbReference>
<accession>A0A6P6TV68</accession>
<keyword evidence="2" id="KW-1185">Reference proteome</keyword>
<reference evidence="2" key="1">
    <citation type="journal article" date="2025" name="Foods">
        <title>Unveiling the Microbial Signatures of Arabica Coffee Cherries: Insights into Ripeness Specific Diversity, Functional Traits, and Implications for Quality and Safety.</title>
        <authorList>
            <consortium name="RefSeq"/>
            <person name="Tenea G.N."/>
            <person name="Cifuentes V."/>
            <person name="Reyes P."/>
            <person name="Cevallos-Vallejos M."/>
        </authorList>
    </citation>
    <scope>NUCLEOTIDE SEQUENCE [LARGE SCALE GENOMIC DNA]</scope>
</reference>
<sequence length="220" mass="25816">MANILAQLLEQQGRTPVNQPRSPENGEDRALKHFQKFVPLKFLGGPDPETAEHWLEAMVNIFMALNYTEERQVTFAVFQFERPARAWWNVIRAKWEREQTAWTWVNFMREFNEKYFPPLVQEKREDNFIRLRQETLSVAEYETQFTKLSKFAPEVVVTEQRRVRRFIQGLNLEIQEALAAAQIHIAKAKETTTKPINNITTSLNHTHSHRHQVSAETEGA</sequence>
<dbReference type="RefSeq" id="XP_027082269.1">
    <property type="nucleotide sequence ID" value="XM_027226468.1"/>
</dbReference>
<dbReference type="OrthoDB" id="1936908at2759"/>
<reference evidence="3" key="2">
    <citation type="submission" date="2025-08" db="UniProtKB">
        <authorList>
            <consortium name="RefSeq"/>
        </authorList>
    </citation>
    <scope>IDENTIFICATION</scope>
    <source>
        <tissue evidence="3">Leaves</tissue>
    </source>
</reference>
<protein>
    <recommendedName>
        <fullName evidence="1">Retrotransposon gag domain-containing protein</fullName>
    </recommendedName>
</protein>